<dbReference type="AlphaFoldDB" id="A0A5N5QR86"/>
<evidence type="ECO:0000256" key="1">
    <source>
        <dbReference type="SAM" id="MobiDB-lite"/>
    </source>
</evidence>
<evidence type="ECO:0000313" key="2">
    <source>
        <dbReference type="EMBL" id="KAB5594071.1"/>
    </source>
</evidence>
<gene>
    <name evidence="2" type="ORF">CTheo_2540</name>
</gene>
<evidence type="ECO:0000313" key="3">
    <source>
        <dbReference type="Proteomes" id="UP000383932"/>
    </source>
</evidence>
<accession>A0A5N5QR86</accession>
<protein>
    <submittedName>
        <fullName evidence="2">Uncharacterized protein</fullName>
    </submittedName>
</protein>
<name>A0A5N5QR86_9AGAM</name>
<dbReference type="Proteomes" id="UP000383932">
    <property type="component" value="Unassembled WGS sequence"/>
</dbReference>
<reference evidence="2 3" key="1">
    <citation type="journal article" date="2019" name="Fungal Biol. Biotechnol.">
        <title>Draft genome sequence of fastidious pathogen Ceratobasidium theobromae, which causes vascular-streak dieback in Theobroma cacao.</title>
        <authorList>
            <person name="Ali S.S."/>
            <person name="Asman A."/>
            <person name="Shao J."/>
            <person name="Firmansyah A.P."/>
            <person name="Susilo A.W."/>
            <person name="Rosmana A."/>
            <person name="McMahon P."/>
            <person name="Junaid M."/>
            <person name="Guest D."/>
            <person name="Kheng T.Y."/>
            <person name="Meinhardt L.W."/>
            <person name="Bailey B.A."/>
        </authorList>
    </citation>
    <scope>NUCLEOTIDE SEQUENCE [LARGE SCALE GENOMIC DNA]</scope>
    <source>
        <strain evidence="2 3">CT2</strain>
    </source>
</reference>
<proteinExistence type="predicted"/>
<feature type="compositionally biased region" description="Polar residues" evidence="1">
    <location>
        <begin position="93"/>
        <end position="111"/>
    </location>
</feature>
<sequence length="129" mass="13754">MTFWLSPVINDVAHSPVVSSIIPFQLCLFRLISFHILIDVRSSANHQTAPGGSAGGGCSPPTLADQGCAGFGNFHPMSGTEPPSSAHVLPSTHPINSPYTRNTQRTRSSPSPKRYRWPVDVSARDSGSA</sequence>
<feature type="region of interest" description="Disordered" evidence="1">
    <location>
        <begin position="69"/>
        <end position="129"/>
    </location>
</feature>
<organism evidence="2 3">
    <name type="scientific">Ceratobasidium theobromae</name>
    <dbReference type="NCBI Taxonomy" id="1582974"/>
    <lineage>
        <taxon>Eukaryota</taxon>
        <taxon>Fungi</taxon>
        <taxon>Dikarya</taxon>
        <taxon>Basidiomycota</taxon>
        <taxon>Agaricomycotina</taxon>
        <taxon>Agaricomycetes</taxon>
        <taxon>Cantharellales</taxon>
        <taxon>Ceratobasidiaceae</taxon>
        <taxon>Ceratobasidium</taxon>
    </lineage>
</organism>
<keyword evidence="3" id="KW-1185">Reference proteome</keyword>
<comment type="caution">
    <text evidence="2">The sequence shown here is derived from an EMBL/GenBank/DDBJ whole genome shotgun (WGS) entry which is preliminary data.</text>
</comment>
<dbReference type="EMBL" id="SSOP01000026">
    <property type="protein sequence ID" value="KAB5594071.1"/>
    <property type="molecule type" value="Genomic_DNA"/>
</dbReference>